<dbReference type="GO" id="GO:0005524">
    <property type="term" value="F:ATP binding"/>
    <property type="evidence" value="ECO:0007669"/>
    <property type="project" value="UniProtKB-UniRule"/>
</dbReference>
<feature type="binding site" evidence="2">
    <location>
        <position position="42"/>
    </location>
    <ligand>
        <name>Mg(2+)</name>
        <dbReference type="ChEBI" id="CHEBI:18420"/>
        <label>4</label>
    </ligand>
</feature>
<evidence type="ECO:0000313" key="4">
    <source>
        <dbReference type="EMBL" id="WOO43464.1"/>
    </source>
</evidence>
<feature type="domain" description="PurM-like N-terminal" evidence="3">
    <location>
        <begin position="40"/>
        <end position="150"/>
    </location>
</feature>
<evidence type="ECO:0000259" key="3">
    <source>
        <dbReference type="Pfam" id="PF00586"/>
    </source>
</evidence>
<gene>
    <name evidence="2 4" type="primary">thiL</name>
    <name evidence="4" type="ORF">RZN69_10220</name>
</gene>
<dbReference type="PIRSF" id="PIRSF005303">
    <property type="entry name" value="Thiam_monoph_kin"/>
    <property type="match status" value="1"/>
</dbReference>
<keyword evidence="2 4" id="KW-0808">Transferase</keyword>
<dbReference type="KEGG" id="puo:RZN69_10220"/>
<keyword evidence="2" id="KW-0067">ATP-binding</keyword>
<dbReference type="HAMAP" id="MF_02128">
    <property type="entry name" value="TMP_kinase"/>
    <property type="match status" value="1"/>
</dbReference>
<feature type="binding site" evidence="2">
    <location>
        <position position="56"/>
    </location>
    <ligand>
        <name>Mg(2+)</name>
        <dbReference type="ChEBI" id="CHEBI:18420"/>
        <label>1</label>
    </ligand>
</feature>
<comment type="miscellaneous">
    <text evidence="2">Reaction mechanism of ThiL seems to utilize a direct, inline transfer of the gamma-phosphate of ATP to TMP rather than a phosphorylated enzyme intermediate.</text>
</comment>
<dbReference type="SUPFAM" id="SSF56042">
    <property type="entry name" value="PurM C-terminal domain-like"/>
    <property type="match status" value="1"/>
</dbReference>
<name>A0AAQ3LF86_9BACT</name>
<feature type="binding site" evidence="2">
    <location>
        <position position="157"/>
    </location>
    <ligand>
        <name>ATP</name>
        <dbReference type="ChEBI" id="CHEBI:30616"/>
    </ligand>
</feature>
<dbReference type="Proteomes" id="UP001304300">
    <property type="component" value="Chromosome"/>
</dbReference>
<feature type="binding site" evidence="2">
    <location>
        <position position="204"/>
    </location>
    <ligand>
        <name>Mg(2+)</name>
        <dbReference type="ChEBI" id="CHEBI:18420"/>
        <label>3</label>
    </ligand>
</feature>
<dbReference type="InterPro" id="IPR036921">
    <property type="entry name" value="PurM-like_N_sf"/>
</dbReference>
<evidence type="ECO:0000256" key="1">
    <source>
        <dbReference type="ARBA" id="ARBA00022977"/>
    </source>
</evidence>
<keyword evidence="5" id="KW-1185">Reference proteome</keyword>
<feature type="binding site" evidence="2">
    <location>
        <position position="42"/>
    </location>
    <ligand>
        <name>Mg(2+)</name>
        <dbReference type="ChEBI" id="CHEBI:18420"/>
        <label>3</label>
    </ligand>
</feature>
<evidence type="ECO:0000313" key="5">
    <source>
        <dbReference type="Proteomes" id="UP001304300"/>
    </source>
</evidence>
<evidence type="ECO:0000256" key="2">
    <source>
        <dbReference type="HAMAP-Rule" id="MF_02128"/>
    </source>
</evidence>
<dbReference type="InterPro" id="IPR006283">
    <property type="entry name" value="ThiL-like"/>
</dbReference>
<dbReference type="NCBIfam" id="TIGR01379">
    <property type="entry name" value="thiL"/>
    <property type="match status" value="1"/>
</dbReference>
<dbReference type="InterPro" id="IPR036676">
    <property type="entry name" value="PurM-like_C_sf"/>
</dbReference>
<feature type="binding site" evidence="2">
    <location>
        <position position="56"/>
    </location>
    <ligand>
        <name>Mg(2+)</name>
        <dbReference type="ChEBI" id="CHEBI:18420"/>
        <label>2</label>
    </ligand>
</feature>
<feature type="binding site" evidence="2">
    <location>
        <position position="84"/>
    </location>
    <ligand>
        <name>Mg(2+)</name>
        <dbReference type="ChEBI" id="CHEBI:18420"/>
        <label>2</label>
    </ligand>
</feature>
<dbReference type="InterPro" id="IPR016188">
    <property type="entry name" value="PurM-like_N"/>
</dbReference>
<dbReference type="PANTHER" id="PTHR30270">
    <property type="entry name" value="THIAMINE-MONOPHOSPHATE KINASE"/>
    <property type="match status" value="1"/>
</dbReference>
<dbReference type="AlphaFoldDB" id="A0AAQ3LF86"/>
<keyword evidence="2" id="KW-0460">Magnesium</keyword>
<feature type="binding site" evidence="2">
    <location>
        <position position="256"/>
    </location>
    <ligand>
        <name>substrate</name>
    </ligand>
</feature>
<dbReference type="Gene3D" id="3.30.1330.10">
    <property type="entry name" value="PurM-like, N-terminal domain"/>
    <property type="match status" value="1"/>
</dbReference>
<feature type="binding site" evidence="2">
    <location>
        <position position="132"/>
    </location>
    <ligand>
        <name>Mg(2+)</name>
        <dbReference type="ChEBI" id="CHEBI:18420"/>
        <label>1</label>
    </ligand>
</feature>
<dbReference type="Pfam" id="PF00586">
    <property type="entry name" value="AIRS"/>
    <property type="match status" value="1"/>
</dbReference>
<reference evidence="4 5" key="1">
    <citation type="submission" date="2023-10" db="EMBL/GenBank/DDBJ databases">
        <title>Rubellicoccus peritrichatus gen. nov., sp. nov., isolated from an algae of coral reef tank.</title>
        <authorList>
            <person name="Luo J."/>
        </authorList>
    </citation>
    <scope>NUCLEOTIDE SEQUENCE [LARGE SCALE GENOMIC DNA]</scope>
    <source>
        <strain evidence="4 5">CR14</strain>
    </source>
</reference>
<dbReference type="PANTHER" id="PTHR30270:SF0">
    <property type="entry name" value="THIAMINE-MONOPHOSPHATE KINASE"/>
    <property type="match status" value="1"/>
</dbReference>
<dbReference type="GO" id="GO:0009030">
    <property type="term" value="F:thiamine-phosphate kinase activity"/>
    <property type="evidence" value="ECO:0007669"/>
    <property type="project" value="UniProtKB-UniRule"/>
</dbReference>
<sequence length="324" mass="35003">MHPFTTEADKAIGAIGEAELIGRIRSWLGPCTPAAPYGMGDDCAVLQKKSNLSAIDPVIYGKHFDDSVSPQDAGAKLLKRNLSDIAAMGGKPNDALLALTPSANLRLDWIEQFIGGLREVAERYGVTIIGGDVAEAPGEAFIAHLTITGFAEKPIPRRGAKTGDTLWVTGSLGGSIIGKHYNFEPRLREGQWLADHGSVRGMIDLTDGLSKDLPQLLPDGAVALLNLDQIPLSYEAHSMAQKSNQVPLYHAFSDGEDYELAFALAAEAEPEAFLKAWKNEFELPLTCIGQISTVSEMSDDRLLNSETQKAISFGNGYEHLFIRP</sequence>
<comment type="pathway">
    <text evidence="2">Cofactor biosynthesis; thiamine diphosphate biosynthesis; thiamine diphosphate from thiamine phosphate: step 1/1.</text>
</comment>
<comment type="caution">
    <text evidence="2">Lacks conserved residue(s) required for the propagation of feature annotation.</text>
</comment>
<accession>A0AAQ3LF86</accession>
<dbReference type="Gene3D" id="3.90.650.10">
    <property type="entry name" value="PurM-like C-terminal domain"/>
    <property type="match status" value="1"/>
</dbReference>
<dbReference type="RefSeq" id="WP_317836020.1">
    <property type="nucleotide sequence ID" value="NZ_CP136920.1"/>
</dbReference>
<dbReference type="GO" id="GO:0000287">
    <property type="term" value="F:magnesium ion binding"/>
    <property type="evidence" value="ECO:0007669"/>
    <property type="project" value="UniProtKB-UniRule"/>
</dbReference>
<dbReference type="EC" id="2.7.4.16" evidence="2"/>
<feature type="binding site" evidence="2">
    <location>
        <position position="84"/>
    </location>
    <ligand>
        <name>Mg(2+)</name>
        <dbReference type="ChEBI" id="CHEBI:18420"/>
        <label>4</label>
    </ligand>
</feature>
<organism evidence="4 5">
    <name type="scientific">Rubellicoccus peritrichatus</name>
    <dbReference type="NCBI Taxonomy" id="3080537"/>
    <lineage>
        <taxon>Bacteria</taxon>
        <taxon>Pseudomonadati</taxon>
        <taxon>Verrucomicrobiota</taxon>
        <taxon>Opitutia</taxon>
        <taxon>Puniceicoccales</taxon>
        <taxon>Cerasicoccaceae</taxon>
        <taxon>Rubellicoccus</taxon>
    </lineage>
</organism>
<dbReference type="GO" id="GO:0009229">
    <property type="term" value="P:thiamine diphosphate biosynthetic process"/>
    <property type="evidence" value="ECO:0007669"/>
    <property type="project" value="UniProtKB-UniRule"/>
</dbReference>
<feature type="binding site" evidence="2">
    <location>
        <position position="317"/>
    </location>
    <ligand>
        <name>substrate</name>
    </ligand>
</feature>
<proteinExistence type="inferred from homology"/>
<comment type="function">
    <text evidence="2">Catalyzes the ATP-dependent phosphorylation of thiamine-monophosphate (TMP) to form thiamine-pyrophosphate (TPP), the active form of vitamin B1.</text>
</comment>
<keyword evidence="1 2" id="KW-0784">Thiamine biosynthesis</keyword>
<dbReference type="SUPFAM" id="SSF55326">
    <property type="entry name" value="PurM N-terminal domain-like"/>
    <property type="match status" value="1"/>
</dbReference>
<keyword evidence="2" id="KW-0479">Metal-binding</keyword>
<feature type="binding site" evidence="2">
    <location>
        <position position="207"/>
    </location>
    <ligand>
        <name>Mg(2+)</name>
        <dbReference type="ChEBI" id="CHEBI:18420"/>
        <label>5</label>
    </ligand>
</feature>
<protein>
    <recommendedName>
        <fullName evidence="2">Thiamine-monophosphate kinase</fullName>
        <shortName evidence="2">TMP kinase</shortName>
        <shortName evidence="2">Thiamine-phosphate kinase</shortName>
        <ecNumber evidence="2">2.7.4.16</ecNumber>
    </recommendedName>
</protein>
<feature type="binding site" evidence="2">
    <location>
        <begin position="131"/>
        <end position="132"/>
    </location>
    <ligand>
        <name>ATP</name>
        <dbReference type="ChEBI" id="CHEBI:30616"/>
    </ligand>
</feature>
<feature type="binding site" evidence="2">
    <location>
        <position position="63"/>
    </location>
    <ligand>
        <name>substrate</name>
    </ligand>
</feature>
<feature type="binding site" evidence="2">
    <location>
        <position position="206"/>
    </location>
    <ligand>
        <name>ATP</name>
        <dbReference type="ChEBI" id="CHEBI:30616"/>
    </ligand>
</feature>
<comment type="catalytic activity">
    <reaction evidence="2">
        <text>thiamine phosphate + ATP = thiamine diphosphate + ADP</text>
        <dbReference type="Rhea" id="RHEA:15913"/>
        <dbReference type="ChEBI" id="CHEBI:30616"/>
        <dbReference type="ChEBI" id="CHEBI:37575"/>
        <dbReference type="ChEBI" id="CHEBI:58937"/>
        <dbReference type="ChEBI" id="CHEBI:456216"/>
        <dbReference type="EC" id="2.7.4.16"/>
    </reaction>
</comment>
<comment type="similarity">
    <text evidence="2">Belongs to the thiamine-monophosphate kinase family.</text>
</comment>
<dbReference type="EMBL" id="CP136920">
    <property type="protein sequence ID" value="WOO43464.1"/>
    <property type="molecule type" value="Genomic_DNA"/>
</dbReference>
<dbReference type="GO" id="GO:0009228">
    <property type="term" value="P:thiamine biosynthetic process"/>
    <property type="evidence" value="ECO:0007669"/>
    <property type="project" value="UniProtKB-KW"/>
</dbReference>
<dbReference type="CDD" id="cd02194">
    <property type="entry name" value="ThiL"/>
    <property type="match status" value="1"/>
</dbReference>
<feature type="binding site" evidence="2">
    <location>
        <position position="84"/>
    </location>
    <ligand>
        <name>Mg(2+)</name>
        <dbReference type="ChEBI" id="CHEBI:18420"/>
        <label>3</label>
    </ligand>
</feature>
<keyword evidence="2" id="KW-0547">Nucleotide-binding</keyword>
<keyword evidence="2 4" id="KW-0418">Kinase</keyword>